<dbReference type="EMBL" id="CAADRA010005666">
    <property type="protein sequence ID" value="VFT92099.1"/>
    <property type="molecule type" value="Genomic_DNA"/>
</dbReference>
<dbReference type="EMBL" id="VJMH01005645">
    <property type="protein sequence ID" value="KAF0693791.1"/>
    <property type="molecule type" value="Genomic_DNA"/>
</dbReference>
<proteinExistence type="predicted"/>
<organism evidence="3 4">
    <name type="scientific">Aphanomyces stellatus</name>
    <dbReference type="NCBI Taxonomy" id="120398"/>
    <lineage>
        <taxon>Eukaryota</taxon>
        <taxon>Sar</taxon>
        <taxon>Stramenopiles</taxon>
        <taxon>Oomycota</taxon>
        <taxon>Saprolegniomycetes</taxon>
        <taxon>Saprolegniales</taxon>
        <taxon>Verrucalvaceae</taxon>
        <taxon>Aphanomyces</taxon>
    </lineage>
</organism>
<feature type="compositionally biased region" description="Low complexity" evidence="1">
    <location>
        <begin position="179"/>
        <end position="189"/>
    </location>
</feature>
<accession>A0A485L2T9</accession>
<dbReference type="AlphaFoldDB" id="A0A485L2T9"/>
<sequence length="345" mass="38611">MACCLPRQLQRCIVAEAHPLTGPVVALDEIVCPTTSASSAWRHALRRALFPDYFLAKKSNIILQSIEHQSNRAAAAVHLLDPAGSASPLNPRGVIRKIFSRILRVLLTQKRIGEKGFSFCEKHSSNGKEKRFRSDLYRQFWEGLKIPSGRYTISHCVASVESGAHSGDCMRRVTEEHPTTVTSSSTTSKRVPKPPHPADLCMYAPLGKCLNKRTLKPNGKLHSLCVYHREKQNANQRKRDNKLRRMKLSLQEAQKAVGHDDGHMRRSTLNLLLPYAQVLHYCHPSHSGDSSPASSTSSSYRLSPTMTTQRLPPIRSLVRLMRQHDPSIAAYGYFADAAPVHATYY</sequence>
<evidence type="ECO:0000313" key="3">
    <source>
        <dbReference type="EMBL" id="VFT92099.1"/>
    </source>
</evidence>
<dbReference type="OrthoDB" id="10302505at2759"/>
<reference evidence="3 4" key="1">
    <citation type="submission" date="2019-03" db="EMBL/GenBank/DDBJ databases">
        <authorList>
            <person name="Gaulin E."/>
            <person name="Dumas B."/>
        </authorList>
    </citation>
    <scope>NUCLEOTIDE SEQUENCE [LARGE SCALE GENOMIC DNA]</scope>
    <source>
        <strain evidence="3">CBS 568.67</strain>
    </source>
</reference>
<evidence type="ECO:0000313" key="2">
    <source>
        <dbReference type="EMBL" id="KAF0693791.1"/>
    </source>
</evidence>
<name>A0A485L2T9_9STRA</name>
<feature type="compositionally biased region" description="Low complexity" evidence="1">
    <location>
        <begin position="285"/>
        <end position="303"/>
    </location>
</feature>
<feature type="region of interest" description="Disordered" evidence="1">
    <location>
        <begin position="285"/>
        <end position="306"/>
    </location>
</feature>
<reference evidence="2" key="2">
    <citation type="submission" date="2019-06" db="EMBL/GenBank/DDBJ databases">
        <title>Genomics analysis of Aphanomyces spp. identifies a new class of oomycete effector associated with host adaptation.</title>
        <authorList>
            <person name="Gaulin E."/>
        </authorList>
    </citation>
    <scope>NUCLEOTIDE SEQUENCE</scope>
    <source>
        <strain evidence="2">CBS 578.67</strain>
    </source>
</reference>
<keyword evidence="4" id="KW-1185">Reference proteome</keyword>
<dbReference type="Proteomes" id="UP000332933">
    <property type="component" value="Unassembled WGS sequence"/>
</dbReference>
<evidence type="ECO:0000256" key="1">
    <source>
        <dbReference type="SAM" id="MobiDB-lite"/>
    </source>
</evidence>
<protein>
    <submittedName>
        <fullName evidence="3">Aste57867_15290 protein</fullName>
    </submittedName>
</protein>
<feature type="region of interest" description="Disordered" evidence="1">
    <location>
        <begin position="175"/>
        <end position="195"/>
    </location>
</feature>
<gene>
    <name evidence="3" type="primary">Aste57867_15290</name>
    <name evidence="2" type="ORF">As57867_015234</name>
    <name evidence="3" type="ORF">ASTE57867_15290</name>
</gene>
<evidence type="ECO:0000313" key="4">
    <source>
        <dbReference type="Proteomes" id="UP000332933"/>
    </source>
</evidence>